<evidence type="ECO:0000256" key="1">
    <source>
        <dbReference type="SAM" id="MobiDB-lite"/>
    </source>
</evidence>
<dbReference type="EMBL" id="CP099423">
    <property type="protein sequence ID" value="USW54420.1"/>
    <property type="molecule type" value="Genomic_DNA"/>
</dbReference>
<gene>
    <name evidence="2" type="ORF">Slin15195_G077390</name>
</gene>
<evidence type="ECO:0000313" key="2">
    <source>
        <dbReference type="EMBL" id="USW54420.1"/>
    </source>
</evidence>
<feature type="region of interest" description="Disordered" evidence="1">
    <location>
        <begin position="1"/>
        <end position="29"/>
    </location>
</feature>
<sequence length="110" mass="12447">MKIKEVFDPAEPVVSGNTSLPEERLEQDETQRKAMLDTRKSLNDSLLKTLGHLEEVATTQKELAEAQEKEMRELRSLYRAMRFNLRAEAGEDLAAQIVADLRAPPPEVGR</sequence>
<reference evidence="2" key="1">
    <citation type="submission" date="2022-06" db="EMBL/GenBank/DDBJ databases">
        <title>Complete genome sequences of two strains of the flax pathogen Septoria linicola.</title>
        <authorList>
            <person name="Lapalu N."/>
            <person name="Simon A."/>
            <person name="Demenou B."/>
            <person name="Paumier D."/>
            <person name="Guillot M.-P."/>
            <person name="Gout L."/>
            <person name="Valade R."/>
        </authorList>
    </citation>
    <scope>NUCLEOTIDE SEQUENCE</scope>
    <source>
        <strain evidence="2">SE15195</strain>
    </source>
</reference>
<accession>A0A9Q9EKU4</accession>
<name>A0A9Q9EKU4_9PEZI</name>
<proteinExistence type="predicted"/>
<keyword evidence="3" id="KW-1185">Reference proteome</keyword>
<dbReference type="Proteomes" id="UP001056384">
    <property type="component" value="Chromosome 6"/>
</dbReference>
<evidence type="ECO:0000313" key="3">
    <source>
        <dbReference type="Proteomes" id="UP001056384"/>
    </source>
</evidence>
<dbReference type="AlphaFoldDB" id="A0A9Q9EKU4"/>
<organism evidence="2 3">
    <name type="scientific">Septoria linicola</name>
    <dbReference type="NCBI Taxonomy" id="215465"/>
    <lineage>
        <taxon>Eukaryota</taxon>
        <taxon>Fungi</taxon>
        <taxon>Dikarya</taxon>
        <taxon>Ascomycota</taxon>
        <taxon>Pezizomycotina</taxon>
        <taxon>Dothideomycetes</taxon>
        <taxon>Dothideomycetidae</taxon>
        <taxon>Mycosphaerellales</taxon>
        <taxon>Mycosphaerellaceae</taxon>
        <taxon>Septoria</taxon>
    </lineage>
</organism>
<protein>
    <submittedName>
        <fullName evidence="2">Uncharacterized protein</fullName>
    </submittedName>
</protein>